<sequence length="149" mass="16894">MLLERSHCFILASHLKYISGFLLEPDEFAFGMRQLRGGWTSLRALGNCIDNLHNHSLQRNTNLLESKWLGACRYMTRCVVGLKDNGRMALVQDHHLLVLLRNKDQKSPPRTMFVSHINPLLRSCPGTHLLGSIQSHNGKPPLSLCNRTP</sequence>
<dbReference type="EMBL" id="CABITT030000003">
    <property type="protein sequence ID" value="VVA99096.1"/>
    <property type="molecule type" value="Genomic_DNA"/>
</dbReference>
<proteinExistence type="predicted"/>
<evidence type="ECO:0000313" key="2">
    <source>
        <dbReference type="Proteomes" id="UP000489600"/>
    </source>
</evidence>
<organism evidence="1 2">
    <name type="scientific">Arabis nemorensis</name>
    <dbReference type="NCBI Taxonomy" id="586526"/>
    <lineage>
        <taxon>Eukaryota</taxon>
        <taxon>Viridiplantae</taxon>
        <taxon>Streptophyta</taxon>
        <taxon>Embryophyta</taxon>
        <taxon>Tracheophyta</taxon>
        <taxon>Spermatophyta</taxon>
        <taxon>Magnoliopsida</taxon>
        <taxon>eudicotyledons</taxon>
        <taxon>Gunneridae</taxon>
        <taxon>Pentapetalae</taxon>
        <taxon>rosids</taxon>
        <taxon>malvids</taxon>
        <taxon>Brassicales</taxon>
        <taxon>Brassicaceae</taxon>
        <taxon>Arabideae</taxon>
        <taxon>Arabis</taxon>
    </lineage>
</organism>
<protein>
    <submittedName>
        <fullName evidence="1">Uncharacterized protein</fullName>
    </submittedName>
</protein>
<evidence type="ECO:0000313" key="1">
    <source>
        <dbReference type="EMBL" id="VVA99096.1"/>
    </source>
</evidence>
<reference evidence="1" key="1">
    <citation type="submission" date="2019-07" db="EMBL/GenBank/DDBJ databases">
        <authorList>
            <person name="Dittberner H."/>
        </authorList>
    </citation>
    <scope>NUCLEOTIDE SEQUENCE [LARGE SCALE GENOMIC DNA]</scope>
</reference>
<comment type="caution">
    <text evidence="1">The sequence shown here is derived from an EMBL/GenBank/DDBJ whole genome shotgun (WGS) entry which is preliminary data.</text>
</comment>
<dbReference type="AlphaFoldDB" id="A0A565BE15"/>
<keyword evidence="2" id="KW-1185">Reference proteome</keyword>
<accession>A0A565BE15</accession>
<name>A0A565BE15_9BRAS</name>
<gene>
    <name evidence="1" type="ORF">ANE_LOCUS9541</name>
</gene>
<dbReference type="Proteomes" id="UP000489600">
    <property type="component" value="Unassembled WGS sequence"/>
</dbReference>